<reference evidence="13 14" key="1">
    <citation type="submission" date="2016-10" db="EMBL/GenBank/DDBJ databases">
        <authorList>
            <person name="de Groot N.N."/>
        </authorList>
    </citation>
    <scope>NUCLEOTIDE SEQUENCE [LARGE SCALE GENOMIC DNA]</scope>
    <source>
        <strain evidence="13 14">CGMCC 4.6945</strain>
    </source>
</reference>
<dbReference type="GO" id="GO:0005886">
    <property type="term" value="C:plasma membrane"/>
    <property type="evidence" value="ECO:0007669"/>
    <property type="project" value="UniProtKB-SubCell"/>
</dbReference>
<dbReference type="InterPro" id="IPR003660">
    <property type="entry name" value="HAMP_dom"/>
</dbReference>
<evidence type="ECO:0000256" key="4">
    <source>
        <dbReference type="ARBA" id="ARBA00022989"/>
    </source>
</evidence>
<evidence type="ECO:0000313" key="13">
    <source>
        <dbReference type="EMBL" id="SFB00359.1"/>
    </source>
</evidence>
<sequence>MRRLVPRSLTARLVLLVAAFAVGVLALTAVAAVQASSAAMGARQAATRDVVQTVLGVVAHYGEEEAAGRLTREEAQAAAIAVVRTLRYDGDEYFWINDLGPTMVVHPIKPELDGTDLSDVADPDGLHLFEEFVRVVEADGAGFVAYQWPRPDSEAPQPKVSYVAGYEPWGWVVGSGTYVDDVHAAATAQVVRLGLAGLVVVLVVGALALVVARSVVRPVQEMTRVLRSGDLATRLPAGAGRTELEALAGAVNASLDRSADVADRVQGAVGRLQAAAQQLVASSDAVAAEAERTREHAAAGVAVAADVSTGIGTVASGTDEMGASITEIATNAQAAARVAGEAVEVARTTNRTVSLLAESSGEIGTVVKVITSIAEQTNLLALNATIEAARAGEAGKGFAVVAGEVKELAQETARATGDIAVRVEAIQTAAAQAAAEITHIGEIITSINDYQVTIAGAVEEQTATTTAMASSVAFAAEGGREIAATIDEVGRASERTTAELDGVRQAAQELLATSGALQESVRQA</sequence>
<evidence type="ECO:0000256" key="3">
    <source>
        <dbReference type="ARBA" id="ARBA00022692"/>
    </source>
</evidence>
<accession>A0A1I0XGY5</accession>
<evidence type="ECO:0000256" key="9">
    <source>
        <dbReference type="SAM" id="Phobius"/>
    </source>
</evidence>
<feature type="signal peptide" evidence="10">
    <location>
        <begin position="1"/>
        <end position="31"/>
    </location>
</feature>
<evidence type="ECO:0000256" key="8">
    <source>
        <dbReference type="PROSITE-ProRule" id="PRU00284"/>
    </source>
</evidence>
<gene>
    <name evidence="13" type="ORF">SAMN05421867_10556</name>
</gene>
<keyword evidence="5 9" id="KW-0472">Membrane</keyword>
<dbReference type="RefSeq" id="WP_090031767.1">
    <property type="nucleotide sequence ID" value="NZ_FOKA01000005.1"/>
</dbReference>
<proteinExistence type="inferred from homology"/>
<keyword evidence="3 9" id="KW-0812">Transmembrane</keyword>
<dbReference type="Proteomes" id="UP000199012">
    <property type="component" value="Unassembled WGS sequence"/>
</dbReference>
<dbReference type="SMART" id="SM00283">
    <property type="entry name" value="MA"/>
    <property type="match status" value="1"/>
</dbReference>
<dbReference type="PANTHER" id="PTHR32089:SF112">
    <property type="entry name" value="LYSOZYME-LIKE PROTEIN-RELATED"/>
    <property type="match status" value="1"/>
</dbReference>
<dbReference type="PROSITE" id="PS50111">
    <property type="entry name" value="CHEMOTAXIS_TRANSDUC_2"/>
    <property type="match status" value="1"/>
</dbReference>
<dbReference type="Gene3D" id="3.30.450.20">
    <property type="entry name" value="PAS domain"/>
    <property type="match status" value="1"/>
</dbReference>
<evidence type="ECO:0000259" key="12">
    <source>
        <dbReference type="PROSITE" id="PS50885"/>
    </source>
</evidence>
<keyword evidence="14" id="KW-1185">Reference proteome</keyword>
<dbReference type="GO" id="GO:0007165">
    <property type="term" value="P:signal transduction"/>
    <property type="evidence" value="ECO:0007669"/>
    <property type="project" value="UniProtKB-KW"/>
</dbReference>
<keyword evidence="2" id="KW-1003">Cell membrane</keyword>
<dbReference type="GO" id="GO:0006935">
    <property type="term" value="P:chemotaxis"/>
    <property type="evidence" value="ECO:0007669"/>
    <property type="project" value="InterPro"/>
</dbReference>
<dbReference type="Gene3D" id="1.10.287.950">
    <property type="entry name" value="Methyl-accepting chemotaxis protein"/>
    <property type="match status" value="1"/>
</dbReference>
<comment type="similarity">
    <text evidence="7">Belongs to the methyl-accepting chemotaxis (MCP) protein family.</text>
</comment>
<dbReference type="GO" id="GO:0004888">
    <property type="term" value="F:transmembrane signaling receptor activity"/>
    <property type="evidence" value="ECO:0007669"/>
    <property type="project" value="InterPro"/>
</dbReference>
<dbReference type="SMART" id="SM01049">
    <property type="entry name" value="Cache_2"/>
    <property type="match status" value="1"/>
</dbReference>
<dbReference type="Pfam" id="PF00015">
    <property type="entry name" value="MCPsignal"/>
    <property type="match status" value="1"/>
</dbReference>
<evidence type="ECO:0000256" key="7">
    <source>
        <dbReference type="ARBA" id="ARBA00029447"/>
    </source>
</evidence>
<dbReference type="PROSITE" id="PS50885">
    <property type="entry name" value="HAMP"/>
    <property type="match status" value="1"/>
</dbReference>
<evidence type="ECO:0000259" key="11">
    <source>
        <dbReference type="PROSITE" id="PS50111"/>
    </source>
</evidence>
<dbReference type="Pfam" id="PF17200">
    <property type="entry name" value="sCache_2"/>
    <property type="match status" value="1"/>
</dbReference>
<evidence type="ECO:0000256" key="5">
    <source>
        <dbReference type="ARBA" id="ARBA00023136"/>
    </source>
</evidence>
<feature type="domain" description="HAMP" evidence="12">
    <location>
        <begin position="213"/>
        <end position="263"/>
    </location>
</feature>
<protein>
    <submittedName>
        <fullName evidence="13">Methyl-accepting chemotaxis protein</fullName>
    </submittedName>
</protein>
<dbReference type="STRING" id="988821.SAMN05421867_10556"/>
<feature type="domain" description="Methyl-accepting transducer" evidence="11">
    <location>
        <begin position="268"/>
        <end position="504"/>
    </location>
</feature>
<keyword evidence="6 8" id="KW-0807">Transducer</keyword>
<dbReference type="SUPFAM" id="SSF58104">
    <property type="entry name" value="Methyl-accepting chemotaxis protein (MCP) signaling domain"/>
    <property type="match status" value="1"/>
</dbReference>
<evidence type="ECO:0000313" key="14">
    <source>
        <dbReference type="Proteomes" id="UP000199012"/>
    </source>
</evidence>
<dbReference type="Pfam" id="PF00672">
    <property type="entry name" value="HAMP"/>
    <property type="match status" value="1"/>
</dbReference>
<dbReference type="CDD" id="cd06225">
    <property type="entry name" value="HAMP"/>
    <property type="match status" value="1"/>
</dbReference>
<dbReference type="PRINTS" id="PR00260">
    <property type="entry name" value="CHEMTRNSDUCR"/>
</dbReference>
<organism evidence="13 14">
    <name type="scientific">Cellulomonas marina</name>
    <dbReference type="NCBI Taxonomy" id="988821"/>
    <lineage>
        <taxon>Bacteria</taxon>
        <taxon>Bacillati</taxon>
        <taxon>Actinomycetota</taxon>
        <taxon>Actinomycetes</taxon>
        <taxon>Micrococcales</taxon>
        <taxon>Cellulomonadaceae</taxon>
        <taxon>Cellulomonas</taxon>
    </lineage>
</organism>
<evidence type="ECO:0000256" key="6">
    <source>
        <dbReference type="ARBA" id="ARBA00023224"/>
    </source>
</evidence>
<dbReference type="PANTHER" id="PTHR32089">
    <property type="entry name" value="METHYL-ACCEPTING CHEMOTAXIS PROTEIN MCPB"/>
    <property type="match status" value="1"/>
</dbReference>
<feature type="transmembrane region" description="Helical" evidence="9">
    <location>
        <begin position="193"/>
        <end position="216"/>
    </location>
</feature>
<dbReference type="InterPro" id="IPR033480">
    <property type="entry name" value="sCache_2"/>
</dbReference>
<dbReference type="EMBL" id="FOKA01000005">
    <property type="protein sequence ID" value="SFB00359.1"/>
    <property type="molecule type" value="Genomic_DNA"/>
</dbReference>
<dbReference type="OrthoDB" id="8482111at2"/>
<evidence type="ECO:0000256" key="2">
    <source>
        <dbReference type="ARBA" id="ARBA00022475"/>
    </source>
</evidence>
<dbReference type="InterPro" id="IPR004090">
    <property type="entry name" value="Chemotax_Me-accpt_rcpt"/>
</dbReference>
<feature type="chain" id="PRO_5039102582" evidence="10">
    <location>
        <begin position="32"/>
        <end position="524"/>
    </location>
</feature>
<keyword evidence="10" id="KW-0732">Signal</keyword>
<evidence type="ECO:0000256" key="10">
    <source>
        <dbReference type="SAM" id="SignalP"/>
    </source>
</evidence>
<dbReference type="InterPro" id="IPR004089">
    <property type="entry name" value="MCPsignal_dom"/>
</dbReference>
<name>A0A1I0XGY5_9CELL</name>
<dbReference type="AlphaFoldDB" id="A0A1I0XGY5"/>
<evidence type="ECO:0000256" key="1">
    <source>
        <dbReference type="ARBA" id="ARBA00004651"/>
    </source>
</evidence>
<keyword evidence="4 9" id="KW-1133">Transmembrane helix</keyword>
<comment type="subcellular location">
    <subcellularLocation>
        <location evidence="1">Cell membrane</location>
        <topology evidence="1">Multi-pass membrane protein</topology>
    </subcellularLocation>
</comment>